<organism evidence="1 2">
    <name type="scientific">Metabacillus mangrovi</name>
    <dbReference type="NCBI Taxonomy" id="1491830"/>
    <lineage>
        <taxon>Bacteria</taxon>
        <taxon>Bacillati</taxon>
        <taxon>Bacillota</taxon>
        <taxon>Bacilli</taxon>
        <taxon>Bacillales</taxon>
        <taxon>Bacillaceae</taxon>
        <taxon>Metabacillus</taxon>
    </lineage>
</organism>
<comment type="caution">
    <text evidence="1">The sequence shown here is derived from an EMBL/GenBank/DDBJ whole genome shotgun (WGS) entry which is preliminary data.</text>
</comment>
<keyword evidence="2" id="KW-1185">Reference proteome</keyword>
<dbReference type="OrthoDB" id="1655185at2"/>
<reference evidence="1 2" key="1">
    <citation type="journal article" date="2017" name="Int. J. Syst. Evol. Microbiol.">
        <title>Bacillus mangrovi sp. nov., isolated from a sediment sample from a mangrove forest.</title>
        <authorList>
            <person name="Gupta V."/>
            <person name="Singh P.K."/>
            <person name="Korpole S."/>
            <person name="Tanuku N.R.S."/>
            <person name="Pinnaka A.K."/>
        </authorList>
    </citation>
    <scope>NUCLEOTIDE SEQUENCE [LARGE SCALE GENOMIC DNA]</scope>
    <source>
        <strain evidence="1 2">KCTC 33872</strain>
    </source>
</reference>
<dbReference type="Proteomes" id="UP000434639">
    <property type="component" value="Unassembled WGS sequence"/>
</dbReference>
<name>A0A7X2S5K7_9BACI</name>
<evidence type="ECO:0000313" key="2">
    <source>
        <dbReference type="Proteomes" id="UP000434639"/>
    </source>
</evidence>
<dbReference type="EMBL" id="WMIB01000005">
    <property type="protein sequence ID" value="MTH53211.1"/>
    <property type="molecule type" value="Genomic_DNA"/>
</dbReference>
<accession>A0A7X2S5K7</accession>
<dbReference type="RefSeq" id="WP_155111747.1">
    <property type="nucleotide sequence ID" value="NZ_WMIB01000005.1"/>
</dbReference>
<dbReference type="InterPro" id="IPR019593">
    <property type="entry name" value="Spore_coat_protein_Z/Y"/>
</dbReference>
<keyword evidence="1" id="KW-0946">Virion</keyword>
<dbReference type="AlphaFoldDB" id="A0A7X2S5K7"/>
<dbReference type="Pfam" id="PF10612">
    <property type="entry name" value="Spore-coat_CotZ"/>
    <property type="match status" value="1"/>
</dbReference>
<evidence type="ECO:0000313" key="1">
    <source>
        <dbReference type="EMBL" id="MTH53211.1"/>
    </source>
</evidence>
<sequence length="165" mass="18227">MSCGKSHGKYDYESCVCKAVENILAEQEAVEESCPTSCYSNLLSPSAMPGRDTIPFLLFDKKGKLFSAFGNVGGFMDDATCFETIFFRVENLRDCCATLSLLKPVDVEGDTISVCDPCAEDFFGLEKSDFCIEVDLNCFCAIQCLSPELVNRVSPNNKKKHHHHG</sequence>
<proteinExistence type="predicted"/>
<protein>
    <submittedName>
        <fullName evidence="1">Spore coat protein</fullName>
    </submittedName>
</protein>
<keyword evidence="1" id="KW-0167">Capsid protein</keyword>
<gene>
    <name evidence="1" type="ORF">GKZ89_07275</name>
</gene>